<keyword evidence="2" id="KW-1185">Reference proteome</keyword>
<accession>A0AAD9Y8Q3</accession>
<reference evidence="1" key="1">
    <citation type="submission" date="2023-02" db="EMBL/GenBank/DDBJ databases">
        <title>Colletotrichum kahawae CIFC_Que2 genome sequencing and assembly.</title>
        <authorList>
            <person name="Baroncelli R."/>
        </authorList>
    </citation>
    <scope>NUCLEOTIDE SEQUENCE</scope>
    <source>
        <strain evidence="1">CIFC_Que2</strain>
    </source>
</reference>
<dbReference type="Proteomes" id="UP001281614">
    <property type="component" value="Unassembled WGS sequence"/>
</dbReference>
<organism evidence="1 2">
    <name type="scientific">Colletotrichum kahawae</name>
    <name type="common">Coffee berry disease fungus</name>
    <dbReference type="NCBI Taxonomy" id="34407"/>
    <lineage>
        <taxon>Eukaryota</taxon>
        <taxon>Fungi</taxon>
        <taxon>Dikarya</taxon>
        <taxon>Ascomycota</taxon>
        <taxon>Pezizomycotina</taxon>
        <taxon>Sordariomycetes</taxon>
        <taxon>Hypocreomycetidae</taxon>
        <taxon>Glomerellales</taxon>
        <taxon>Glomerellaceae</taxon>
        <taxon>Colletotrichum</taxon>
        <taxon>Colletotrichum gloeosporioides species complex</taxon>
    </lineage>
</organism>
<dbReference type="AlphaFoldDB" id="A0AAD9Y8Q3"/>
<dbReference type="Gene3D" id="1.25.40.20">
    <property type="entry name" value="Ankyrin repeat-containing domain"/>
    <property type="match status" value="1"/>
</dbReference>
<gene>
    <name evidence="1" type="ORF">CKAH01_06441</name>
</gene>
<dbReference type="EMBL" id="VYYT01000267">
    <property type="protein sequence ID" value="KAK2751255.1"/>
    <property type="molecule type" value="Genomic_DNA"/>
</dbReference>
<dbReference type="InterPro" id="IPR036770">
    <property type="entry name" value="Ankyrin_rpt-contain_sf"/>
</dbReference>
<protein>
    <submittedName>
        <fullName evidence="1">Ankyrin unc44</fullName>
    </submittedName>
</protein>
<sequence>MLSMGMQSILDSLMRLKSVVTALVGGSYSVRDRLRWAMLDKKKERNLLQDAQIANDELSIMLQILTTRLSSLNQNSLAALNAGQSFMIQSLDDIKDILSTNMTQLIVRTYFSQIPSREPAEYEKAAIPGRATAKSTTHEITSVNVYPAQQECEIDPGYMLMQHNRNLTRKYLIAKFGNTERPESSFNGSYSTRGNLTLELKMKSQKARFLFSMCFQLLGHHILRFELQAQLLCRLWKFDPSLTASLTIVNVRPSDTPIFVACRNWDLQEVHYLLETRKAGINDTNGDTGGLLEIAGLDPNQPGGLNRKPIGNAAQELWIEGIAILLQYGAHVNVNEWDWNGTPLHRSTKPRGILTDASHYLLRQGADPKLKDGHGLSWLICFTMIRIRLKLLFPIIRAAVALESLNGSKFPYMYLRPDYFRDKIPEDFLRQFEMMDYDRSFDWTFEWNDAGEICWSSVNSSASELAVANTDSLVLDDELEEDWHKNVNIKGEDSEYGIDEYITEEGKFVSCWAYKDSLNHDFDPDSELRFALNGASPGFFRNATAFHRHTATLQGQRQLSRWPMVRALCDGLQHAGYRVEMDDDGDLWYDCDDGDRYFDAWETQPAEERDDWLVDVCPICQNFDKYGLGHVLDIEHKAVEKVQDYRRQVQEGKRKYF</sequence>
<proteinExistence type="predicted"/>
<name>A0AAD9Y8Q3_COLKA</name>
<evidence type="ECO:0000313" key="1">
    <source>
        <dbReference type="EMBL" id="KAK2751255.1"/>
    </source>
</evidence>
<evidence type="ECO:0000313" key="2">
    <source>
        <dbReference type="Proteomes" id="UP001281614"/>
    </source>
</evidence>
<comment type="caution">
    <text evidence="1">The sequence shown here is derived from an EMBL/GenBank/DDBJ whole genome shotgun (WGS) entry which is preliminary data.</text>
</comment>
<dbReference type="SUPFAM" id="SSF48403">
    <property type="entry name" value="Ankyrin repeat"/>
    <property type="match status" value="1"/>
</dbReference>